<gene>
    <name evidence="1" type="ORF">VKT23_016258</name>
</gene>
<protein>
    <recommendedName>
        <fullName evidence="3">NAD-dependent epimerase/dehydratase domain-containing protein</fullName>
    </recommendedName>
</protein>
<organism evidence="1 2">
    <name type="scientific">Marasmiellus scandens</name>
    <dbReference type="NCBI Taxonomy" id="2682957"/>
    <lineage>
        <taxon>Eukaryota</taxon>
        <taxon>Fungi</taxon>
        <taxon>Dikarya</taxon>
        <taxon>Basidiomycota</taxon>
        <taxon>Agaricomycotina</taxon>
        <taxon>Agaricomycetes</taxon>
        <taxon>Agaricomycetidae</taxon>
        <taxon>Agaricales</taxon>
        <taxon>Marasmiineae</taxon>
        <taxon>Omphalotaceae</taxon>
        <taxon>Marasmiellus</taxon>
    </lineage>
</organism>
<comment type="caution">
    <text evidence="1">The sequence shown here is derived from an EMBL/GenBank/DDBJ whole genome shotgun (WGS) entry which is preliminary data.</text>
</comment>
<dbReference type="Gene3D" id="3.40.50.720">
    <property type="entry name" value="NAD(P)-binding Rossmann-like Domain"/>
    <property type="match status" value="1"/>
</dbReference>
<keyword evidence="2" id="KW-1185">Reference proteome</keyword>
<dbReference type="InterPro" id="IPR036291">
    <property type="entry name" value="NAD(P)-bd_dom_sf"/>
</dbReference>
<reference evidence="1 2" key="1">
    <citation type="submission" date="2024-01" db="EMBL/GenBank/DDBJ databases">
        <title>A draft genome for the cacao thread blight pathogen Marasmiellus scandens.</title>
        <authorList>
            <person name="Baruah I.K."/>
            <person name="Leung J."/>
            <person name="Bukari Y."/>
            <person name="Amoako-Attah I."/>
            <person name="Meinhardt L.W."/>
            <person name="Bailey B.A."/>
            <person name="Cohen S.P."/>
        </authorList>
    </citation>
    <scope>NUCLEOTIDE SEQUENCE [LARGE SCALE GENOMIC DNA]</scope>
    <source>
        <strain evidence="1 2">GH-19</strain>
    </source>
</reference>
<dbReference type="PANTHER" id="PTHR48079">
    <property type="entry name" value="PROTEIN YEEZ"/>
    <property type="match status" value="1"/>
</dbReference>
<dbReference type="InterPro" id="IPR051783">
    <property type="entry name" value="NAD(P)-dependent_oxidoreduct"/>
</dbReference>
<evidence type="ECO:0000313" key="1">
    <source>
        <dbReference type="EMBL" id="KAK7441980.1"/>
    </source>
</evidence>
<dbReference type="EMBL" id="JBANRG010000060">
    <property type="protein sequence ID" value="KAK7441980.1"/>
    <property type="molecule type" value="Genomic_DNA"/>
</dbReference>
<proteinExistence type="predicted"/>
<evidence type="ECO:0000313" key="2">
    <source>
        <dbReference type="Proteomes" id="UP001498398"/>
    </source>
</evidence>
<dbReference type="PANTHER" id="PTHR48079:SF6">
    <property type="entry name" value="NAD(P)-BINDING DOMAIN-CONTAINING PROTEIN-RELATED"/>
    <property type="match status" value="1"/>
</dbReference>
<sequence>MGTYVAAKAVADKKVWELAHQHPDVDITVLIPPILFGPTVPNFPVDSRAALGTNDYIYSLIADGAYPQMPIGYLIDIRDAARAHIAALSAPPVPGKDKRIIVTSGRFTWKDVADFIRKERPELKERLPKEGSEQGFPQTDAPLDVVFAKEVLGMKEYIKWENTVLEALDASLVLERK</sequence>
<accession>A0ABR1IZE4</accession>
<dbReference type="Proteomes" id="UP001498398">
    <property type="component" value="Unassembled WGS sequence"/>
</dbReference>
<dbReference type="SUPFAM" id="SSF51735">
    <property type="entry name" value="NAD(P)-binding Rossmann-fold domains"/>
    <property type="match status" value="1"/>
</dbReference>
<evidence type="ECO:0008006" key="3">
    <source>
        <dbReference type="Google" id="ProtNLM"/>
    </source>
</evidence>
<name>A0ABR1IZE4_9AGAR</name>